<feature type="transmembrane region" description="Helical" evidence="6">
    <location>
        <begin position="288"/>
        <end position="305"/>
    </location>
</feature>
<comment type="similarity">
    <text evidence="2">Belongs to the autoinducer-2 exporter (AI-2E) (TC 2.A.86) family.</text>
</comment>
<evidence type="ECO:0000256" key="5">
    <source>
        <dbReference type="ARBA" id="ARBA00023136"/>
    </source>
</evidence>
<dbReference type="EMBL" id="CP008876">
    <property type="protein sequence ID" value="AIF67085.1"/>
    <property type="molecule type" value="Genomic_DNA"/>
</dbReference>
<feature type="transmembrane region" description="Helical" evidence="6">
    <location>
        <begin position="172"/>
        <end position="190"/>
    </location>
</feature>
<dbReference type="InterPro" id="IPR014227">
    <property type="entry name" value="YtvI-like"/>
</dbReference>
<dbReference type="Pfam" id="PF01594">
    <property type="entry name" value="AI-2E_transport"/>
    <property type="match status" value="1"/>
</dbReference>
<feature type="transmembrane region" description="Helical" evidence="6">
    <location>
        <begin position="12"/>
        <end position="30"/>
    </location>
</feature>
<proteinExistence type="inferred from homology"/>
<name>A0A075LK45_9BACI</name>
<dbReference type="KEGG" id="tap:GZ22_10800"/>
<feature type="transmembrane region" description="Helical" evidence="6">
    <location>
        <begin position="254"/>
        <end position="281"/>
    </location>
</feature>
<feature type="transmembrane region" description="Helical" evidence="6">
    <location>
        <begin position="65"/>
        <end position="84"/>
    </location>
</feature>
<keyword evidence="5 6" id="KW-0472">Membrane</keyword>
<evidence type="ECO:0000313" key="7">
    <source>
        <dbReference type="EMBL" id="AIF67085.1"/>
    </source>
</evidence>
<organism evidence="7 8">
    <name type="scientific">Terribacillus saccharophilus</name>
    <dbReference type="NCBI Taxonomy" id="361277"/>
    <lineage>
        <taxon>Bacteria</taxon>
        <taxon>Bacillati</taxon>
        <taxon>Bacillota</taxon>
        <taxon>Bacilli</taxon>
        <taxon>Bacillales</taxon>
        <taxon>Bacillaceae</taxon>
        <taxon>Terribacillus</taxon>
    </lineage>
</organism>
<protein>
    <recommendedName>
        <fullName evidence="9">Sporulation integral membrane protein YtvI</fullName>
    </recommendedName>
</protein>
<dbReference type="GO" id="GO:0055085">
    <property type="term" value="P:transmembrane transport"/>
    <property type="evidence" value="ECO:0007669"/>
    <property type="project" value="TreeGrafter"/>
</dbReference>
<evidence type="ECO:0000256" key="2">
    <source>
        <dbReference type="ARBA" id="ARBA00009773"/>
    </source>
</evidence>
<evidence type="ECO:0000256" key="4">
    <source>
        <dbReference type="ARBA" id="ARBA00022989"/>
    </source>
</evidence>
<feature type="transmembrane region" description="Helical" evidence="6">
    <location>
        <begin position="226"/>
        <end position="248"/>
    </location>
</feature>
<sequence length="372" mass="40840">MQMTTLHQMLRLCIVLGSIAGSIALILLAAPYVYPFIISVILAILMNPAVRLIEQKTALNRTAAVVLILLIFLGFCLAGLALAVNEIAQGAAYLAKTVPVHFTDFVGYVQKLVELYIMPYYERLMSFQQELNPGQQEALDENLQTVIQHLSATLGEGIQAALEAVPILLGKAPLYISVCIFALLGTFFICKDWEKISAFLNRFLPSLLLSSAKQVGKGLKRACFGFLRAQALLLSLTFVIMCIGFAVLRIEHPIATAFFISLIDIVPYLGTGIVFVPWILYSFLTGKFSLTIGLAVLYLVIVLQRQLMEPNLLSVQIGLNPLATLIAVFAGFQLLGFIGLLAGPVLLVVLHTLYHTGVLRILWQYIKSGKQT</sequence>
<dbReference type="NCBIfam" id="TIGR02872">
    <property type="entry name" value="spore_ytvI"/>
    <property type="match status" value="1"/>
</dbReference>
<evidence type="ECO:0008006" key="9">
    <source>
        <dbReference type="Google" id="ProtNLM"/>
    </source>
</evidence>
<dbReference type="OrthoDB" id="9774361at2"/>
<dbReference type="PANTHER" id="PTHR21716:SF68">
    <property type="entry name" value="TRANSPORT PROTEIN YTVI-RELATED"/>
    <property type="match status" value="1"/>
</dbReference>
<dbReference type="RefSeq" id="WP_038562185.1">
    <property type="nucleotide sequence ID" value="NZ_CP008876.1"/>
</dbReference>
<dbReference type="AlphaFoldDB" id="A0A075LK45"/>
<accession>A0A075LK45</accession>
<keyword evidence="3 6" id="KW-0812">Transmembrane</keyword>
<feature type="transmembrane region" description="Helical" evidence="6">
    <location>
        <begin position="325"/>
        <end position="350"/>
    </location>
</feature>
<dbReference type="InterPro" id="IPR002549">
    <property type="entry name" value="AI-2E-like"/>
</dbReference>
<dbReference type="PANTHER" id="PTHR21716">
    <property type="entry name" value="TRANSMEMBRANE PROTEIN"/>
    <property type="match status" value="1"/>
</dbReference>
<evidence type="ECO:0000256" key="3">
    <source>
        <dbReference type="ARBA" id="ARBA00022692"/>
    </source>
</evidence>
<evidence type="ECO:0000313" key="8">
    <source>
        <dbReference type="Proteomes" id="UP000027980"/>
    </source>
</evidence>
<comment type="subcellular location">
    <subcellularLocation>
        <location evidence="1">Membrane</location>
        <topology evidence="1">Multi-pass membrane protein</topology>
    </subcellularLocation>
</comment>
<evidence type="ECO:0000256" key="1">
    <source>
        <dbReference type="ARBA" id="ARBA00004141"/>
    </source>
</evidence>
<dbReference type="Proteomes" id="UP000027980">
    <property type="component" value="Chromosome"/>
</dbReference>
<dbReference type="GO" id="GO:0016020">
    <property type="term" value="C:membrane"/>
    <property type="evidence" value="ECO:0007669"/>
    <property type="project" value="UniProtKB-SubCell"/>
</dbReference>
<reference evidence="7 8" key="1">
    <citation type="submission" date="2014-07" db="EMBL/GenBank/DDBJ databases">
        <title>Complete genome sequence of a moderately halophilic bacterium Terribacillus aidingensis MP602, isolated from Cryptomeria fortunei in Tianmu mountain in China.</title>
        <authorList>
            <person name="Wang Y."/>
            <person name="Lu P."/>
            <person name="Zhang L."/>
        </authorList>
    </citation>
    <scope>NUCLEOTIDE SEQUENCE [LARGE SCALE GENOMIC DNA]</scope>
    <source>
        <strain evidence="7 8">MP602</strain>
    </source>
</reference>
<gene>
    <name evidence="7" type="ORF">GZ22_10800</name>
</gene>
<dbReference type="HOGENOM" id="CLU_031275_4_0_9"/>
<dbReference type="GeneID" id="34220330"/>
<evidence type="ECO:0000256" key="6">
    <source>
        <dbReference type="SAM" id="Phobius"/>
    </source>
</evidence>
<keyword evidence="4 6" id="KW-1133">Transmembrane helix</keyword>